<proteinExistence type="predicted"/>
<dbReference type="EMBL" id="JAPFFF010000017">
    <property type="protein sequence ID" value="KAK8863836.1"/>
    <property type="molecule type" value="Genomic_DNA"/>
</dbReference>
<accession>A0ABR2GJ16</accession>
<evidence type="ECO:0008006" key="5">
    <source>
        <dbReference type="Google" id="ProtNLM"/>
    </source>
</evidence>
<feature type="compositionally biased region" description="Low complexity" evidence="1">
    <location>
        <begin position="523"/>
        <end position="543"/>
    </location>
</feature>
<feature type="region of interest" description="Disordered" evidence="1">
    <location>
        <begin position="515"/>
        <end position="582"/>
    </location>
</feature>
<gene>
    <name evidence="3" type="ORF">M9Y10_011526</name>
    <name evidence="2" type="ORF">M9Y10_039987</name>
</gene>
<evidence type="ECO:0000313" key="3">
    <source>
        <dbReference type="EMBL" id="KAK8863836.1"/>
    </source>
</evidence>
<feature type="region of interest" description="Disordered" evidence="1">
    <location>
        <begin position="658"/>
        <end position="678"/>
    </location>
</feature>
<organism evidence="2 4">
    <name type="scientific">Tritrichomonas musculus</name>
    <dbReference type="NCBI Taxonomy" id="1915356"/>
    <lineage>
        <taxon>Eukaryota</taxon>
        <taxon>Metamonada</taxon>
        <taxon>Parabasalia</taxon>
        <taxon>Tritrichomonadida</taxon>
        <taxon>Tritrichomonadidae</taxon>
        <taxon>Tritrichomonas</taxon>
    </lineage>
</organism>
<evidence type="ECO:0000256" key="1">
    <source>
        <dbReference type="SAM" id="MobiDB-lite"/>
    </source>
</evidence>
<evidence type="ECO:0000313" key="2">
    <source>
        <dbReference type="EMBL" id="KAK8833889.1"/>
    </source>
</evidence>
<protein>
    <recommendedName>
        <fullName evidence="5">NET domain-containing protein</fullName>
    </recommendedName>
</protein>
<name>A0ABR2GJ16_9EUKA</name>
<evidence type="ECO:0000313" key="4">
    <source>
        <dbReference type="Proteomes" id="UP001470230"/>
    </source>
</evidence>
<dbReference type="Proteomes" id="UP001470230">
    <property type="component" value="Unassembled WGS sequence"/>
</dbReference>
<feature type="compositionally biased region" description="Basic and acidic residues" evidence="1">
    <location>
        <begin position="551"/>
        <end position="568"/>
    </location>
</feature>
<sequence>MLQTSDNIEASTMTYVFDMFGKSVTQMLQASIQQQTAIDELRQQIRSCQTQITNICGTLEDFEDRMSVRLSEMRPTIYTRDGIPIDDALEMLQNKIQSSAEKSISQDETITRIEAELKGKLDIEEFESTSQAANEANDSFTNMSMSIQTLQKELQKQRSEQDSMLEKCSQMVQIQIQRLKTQSVLGGGGFDDSDQYVTKAKFKEVIEKLTKQGIKKDEENESDYFDENDLEGTLNRIKKHSAQVDEEYRMKKAKLDQNLNKVLNMLRENDDEDEDFYEDNYSEEFDLEEFETEASQENECEVRDVGIESKEDNNDSFEIGETRIQAKKDITKRRSVGLTCDITQSSQNDNEEENQNGQENEGAKKRRKKKQQLTEDDENAKLKKEALLEEARKEKEKVNIDSQSNVDEVKITASILAQVMNKIEPILVDFFSSSGVGGVKLDKGEAKELISQLTVLNHLKEDMSKIKMLISIKYDKADAENELSIRITRDEFFSMLMTLFPSNLQIQKAYSNYKKKLPPLKNPPQGQTQQQQYPQSQLQSRSQAQTLAISPDKDRSRSRGDDLEDRHSVTIHQRQVKTAAPSALVPARNSKLLALNQKFLKGADGKYYLRDINTSDSSSNMQGTSSNVVGSLSKSASISPDQAFDFQPFLPVSSVKEQIGRISVPSQHRARTPPDQND</sequence>
<dbReference type="EMBL" id="JAPFFF010000613">
    <property type="protein sequence ID" value="KAK8833889.1"/>
    <property type="molecule type" value="Genomic_DNA"/>
</dbReference>
<feature type="region of interest" description="Disordered" evidence="1">
    <location>
        <begin position="339"/>
        <end position="381"/>
    </location>
</feature>
<comment type="caution">
    <text evidence="2">The sequence shown here is derived from an EMBL/GenBank/DDBJ whole genome shotgun (WGS) entry which is preliminary data.</text>
</comment>
<reference evidence="2 4" key="1">
    <citation type="submission" date="2024-04" db="EMBL/GenBank/DDBJ databases">
        <title>Tritrichomonas musculus Genome.</title>
        <authorList>
            <person name="Alves-Ferreira E."/>
            <person name="Grigg M."/>
            <person name="Lorenzi H."/>
            <person name="Galac M."/>
        </authorList>
    </citation>
    <scope>NUCLEOTIDE SEQUENCE [LARGE SCALE GENOMIC DNA]</scope>
    <source>
        <strain evidence="2 4">EAF2021</strain>
    </source>
</reference>
<keyword evidence="4" id="KW-1185">Reference proteome</keyword>